<dbReference type="Proteomes" id="UP001305702">
    <property type="component" value="Chromosome"/>
</dbReference>
<proteinExistence type="predicted"/>
<dbReference type="PANTHER" id="PTHR30383:SF5">
    <property type="entry name" value="SGNH HYDROLASE-TYPE ESTERASE DOMAIN-CONTAINING PROTEIN"/>
    <property type="match status" value="1"/>
</dbReference>
<accession>A0AA96LHT9</accession>
<dbReference type="InterPro" id="IPR013830">
    <property type="entry name" value="SGNH_hydro"/>
</dbReference>
<evidence type="ECO:0000313" key="2">
    <source>
        <dbReference type="EMBL" id="WNQ13583.1"/>
    </source>
</evidence>
<gene>
    <name evidence="2" type="ORF">MJA45_11380</name>
</gene>
<dbReference type="InterPro" id="IPR036514">
    <property type="entry name" value="SGNH_hydro_sf"/>
</dbReference>
<reference evidence="2 3" key="1">
    <citation type="submission" date="2022-02" db="EMBL/GenBank/DDBJ databases">
        <title>Paenibacillus sp. MBLB1776 Whole Genome Shotgun Sequencing.</title>
        <authorList>
            <person name="Hwang C.Y."/>
            <person name="Cho E.-S."/>
            <person name="Seo M.-J."/>
        </authorList>
    </citation>
    <scope>NUCLEOTIDE SEQUENCE [LARGE SCALE GENOMIC DNA]</scope>
    <source>
        <strain evidence="2 3">MBLB1776</strain>
    </source>
</reference>
<dbReference type="AlphaFoldDB" id="A0AA96LHT9"/>
<dbReference type="CDD" id="cd00229">
    <property type="entry name" value="SGNH_hydrolase"/>
    <property type="match status" value="1"/>
</dbReference>
<keyword evidence="3" id="KW-1185">Reference proteome</keyword>
<dbReference type="PANTHER" id="PTHR30383">
    <property type="entry name" value="THIOESTERASE 1/PROTEASE 1/LYSOPHOSPHOLIPASE L1"/>
    <property type="match status" value="1"/>
</dbReference>
<dbReference type="RefSeq" id="WP_315607366.1">
    <property type="nucleotide sequence ID" value="NZ_CP130318.1"/>
</dbReference>
<organism evidence="2 3">
    <name type="scientific">Paenibacillus aurantius</name>
    <dbReference type="NCBI Taxonomy" id="2918900"/>
    <lineage>
        <taxon>Bacteria</taxon>
        <taxon>Bacillati</taxon>
        <taxon>Bacillota</taxon>
        <taxon>Bacilli</taxon>
        <taxon>Bacillales</taxon>
        <taxon>Paenibacillaceae</taxon>
        <taxon>Paenibacillus</taxon>
    </lineage>
</organism>
<evidence type="ECO:0000313" key="3">
    <source>
        <dbReference type="Proteomes" id="UP001305702"/>
    </source>
</evidence>
<dbReference type="EMBL" id="CP130318">
    <property type="protein sequence ID" value="WNQ13583.1"/>
    <property type="molecule type" value="Genomic_DNA"/>
</dbReference>
<sequence length="318" mass="35859">MREWFQHAIQLTEKGGGVLPLRFTDAQLEFFKKRPHLFRCYNSAGIKLELLTDSPSVSMLYHVSLKPGTTEQLYFDLYVDDVLIGFEGDTFTEEGTGEWSASLPIEAGRPCKLTIYFPYLASVTVQTLTFGEGSVCEPAPSYEQNLLMFGDSITQGLNAVHPSQTYAVQVARGLRMNLLNQAVSGFVFHPDLIDPQLPYRPDLVTVAYGTNDWALCETPEQFEEQAGAFIGKLARLYRDVPVVVISPIWRSDLTDPKPAGAFTDIHRTLERISERENVRYLDGLALTPHHNDYFADGLHPNDLGFMHMTLELLKRLPR</sequence>
<dbReference type="Gene3D" id="2.60.120.260">
    <property type="entry name" value="Galactose-binding domain-like"/>
    <property type="match status" value="1"/>
</dbReference>
<protein>
    <submittedName>
        <fullName evidence="2">SGNH/GDSL hydrolase family protein</fullName>
        <ecNumber evidence="2">3.1.-.-</ecNumber>
    </submittedName>
</protein>
<dbReference type="Gene3D" id="3.40.50.1110">
    <property type="entry name" value="SGNH hydrolase"/>
    <property type="match status" value="1"/>
</dbReference>
<dbReference type="Pfam" id="PF13472">
    <property type="entry name" value="Lipase_GDSL_2"/>
    <property type="match status" value="1"/>
</dbReference>
<evidence type="ECO:0000259" key="1">
    <source>
        <dbReference type="Pfam" id="PF13472"/>
    </source>
</evidence>
<dbReference type="InterPro" id="IPR051532">
    <property type="entry name" value="Ester_Hydrolysis_Enzymes"/>
</dbReference>
<dbReference type="SUPFAM" id="SSF52266">
    <property type="entry name" value="SGNH hydrolase"/>
    <property type="match status" value="1"/>
</dbReference>
<feature type="domain" description="SGNH hydrolase-type esterase" evidence="1">
    <location>
        <begin position="149"/>
        <end position="304"/>
    </location>
</feature>
<name>A0AA96LHT9_9BACL</name>
<dbReference type="EC" id="3.1.-.-" evidence="2"/>
<dbReference type="GO" id="GO:0004622">
    <property type="term" value="F:phosphatidylcholine lysophospholipase activity"/>
    <property type="evidence" value="ECO:0007669"/>
    <property type="project" value="TreeGrafter"/>
</dbReference>
<dbReference type="KEGG" id="paun:MJA45_11380"/>
<keyword evidence="2" id="KW-0378">Hydrolase</keyword>